<gene>
    <name evidence="2" type="ORF">SAMN04488523_11417</name>
</gene>
<dbReference type="Pfam" id="PF01381">
    <property type="entry name" value="HTH_3"/>
    <property type="match status" value="1"/>
</dbReference>
<dbReference type="RefSeq" id="WP_093924988.1">
    <property type="nucleotide sequence ID" value="NZ_FOMW01000014.1"/>
</dbReference>
<keyword evidence="3" id="KW-1185">Reference proteome</keyword>
<accession>A0A1I2F043</accession>
<dbReference type="STRING" id="74348.SAMN04488523_11417"/>
<dbReference type="InterPro" id="IPR010982">
    <property type="entry name" value="Lambda_DNA-bd_dom_sf"/>
</dbReference>
<dbReference type="PROSITE" id="PS50943">
    <property type="entry name" value="HTH_CROC1"/>
    <property type="match status" value="1"/>
</dbReference>
<dbReference type="SMART" id="SM00530">
    <property type="entry name" value="HTH_XRE"/>
    <property type="match status" value="1"/>
</dbReference>
<dbReference type="InterPro" id="IPR001387">
    <property type="entry name" value="Cro/C1-type_HTH"/>
</dbReference>
<proteinExistence type="predicted"/>
<protein>
    <submittedName>
        <fullName evidence="2">Helix-turn-helix</fullName>
    </submittedName>
</protein>
<dbReference type="Gene3D" id="1.10.260.40">
    <property type="entry name" value="lambda repressor-like DNA-binding domains"/>
    <property type="match status" value="1"/>
</dbReference>
<dbReference type="EMBL" id="FOMW01000014">
    <property type="protein sequence ID" value="SFE98333.1"/>
    <property type="molecule type" value="Genomic_DNA"/>
</dbReference>
<dbReference type="OrthoDB" id="2986852at2"/>
<name>A0A1I2F043_9RHOB</name>
<reference evidence="2 3" key="1">
    <citation type="submission" date="2016-10" db="EMBL/GenBank/DDBJ databases">
        <authorList>
            <person name="de Groot N.N."/>
        </authorList>
    </citation>
    <scope>NUCLEOTIDE SEQUENCE [LARGE SCALE GENOMIC DNA]</scope>
    <source>
        <strain evidence="2 3">DSM 11443</strain>
    </source>
</reference>
<evidence type="ECO:0000313" key="3">
    <source>
        <dbReference type="Proteomes" id="UP000198977"/>
    </source>
</evidence>
<feature type="domain" description="HTH cro/C1-type" evidence="1">
    <location>
        <begin position="11"/>
        <end position="65"/>
    </location>
</feature>
<dbReference type="GO" id="GO:0003677">
    <property type="term" value="F:DNA binding"/>
    <property type="evidence" value="ECO:0007669"/>
    <property type="project" value="InterPro"/>
</dbReference>
<dbReference type="AlphaFoldDB" id="A0A1I2F043"/>
<evidence type="ECO:0000259" key="1">
    <source>
        <dbReference type="PROSITE" id="PS50943"/>
    </source>
</evidence>
<sequence length="150" mass="16957">MDLRDRVGANLRKLRRLQSLSQEALSLKAGLERGYVGRLERSQYYTSMATVQKLAFALDVDPIELIEPVLITLGKTSRITDHETFDEQKGPIGTKLLAAPFQEGFENRRGDLTLVLIDYLWNDGSTVRRWLVDPKKVKQSAVVLKPCGEL</sequence>
<dbReference type="SUPFAM" id="SSF47413">
    <property type="entry name" value="lambda repressor-like DNA-binding domains"/>
    <property type="match status" value="1"/>
</dbReference>
<evidence type="ECO:0000313" key="2">
    <source>
        <dbReference type="EMBL" id="SFE98333.1"/>
    </source>
</evidence>
<dbReference type="CDD" id="cd00093">
    <property type="entry name" value="HTH_XRE"/>
    <property type="match status" value="1"/>
</dbReference>
<dbReference type="Proteomes" id="UP000198977">
    <property type="component" value="Unassembled WGS sequence"/>
</dbReference>
<organism evidence="2 3">
    <name type="scientific">Sulfitobacter brevis</name>
    <dbReference type="NCBI Taxonomy" id="74348"/>
    <lineage>
        <taxon>Bacteria</taxon>
        <taxon>Pseudomonadati</taxon>
        <taxon>Pseudomonadota</taxon>
        <taxon>Alphaproteobacteria</taxon>
        <taxon>Rhodobacterales</taxon>
        <taxon>Roseobacteraceae</taxon>
        <taxon>Sulfitobacter</taxon>
    </lineage>
</organism>